<protein>
    <recommendedName>
        <fullName evidence="2">Aminotransferase-like plant mobile domain-containing protein</fullName>
    </recommendedName>
</protein>
<organism evidence="3 4">
    <name type="scientific">Carnegiea gigantea</name>
    <dbReference type="NCBI Taxonomy" id="171969"/>
    <lineage>
        <taxon>Eukaryota</taxon>
        <taxon>Viridiplantae</taxon>
        <taxon>Streptophyta</taxon>
        <taxon>Embryophyta</taxon>
        <taxon>Tracheophyta</taxon>
        <taxon>Spermatophyta</taxon>
        <taxon>Magnoliopsida</taxon>
        <taxon>eudicotyledons</taxon>
        <taxon>Gunneridae</taxon>
        <taxon>Pentapetalae</taxon>
        <taxon>Caryophyllales</taxon>
        <taxon>Cactineae</taxon>
        <taxon>Cactaceae</taxon>
        <taxon>Cactoideae</taxon>
        <taxon>Echinocereeae</taxon>
        <taxon>Carnegiea</taxon>
    </lineage>
</organism>
<sequence>MSFFKGSGGELDETRRNFKLVTQHGWMSSFKGSGGESEYVALLVMWLSRYVFPTHSHNVVAPNVYLIGICLTQGIKVALAPAVLASIYKDLTLLEGKIVASINADVLSFPRCLRPCELVGVDCVEQYSPHRVGLEFGMDQDIPDFFPRLNHDLELAWSSYNNPLNGLKLYLPSRLLNGDVTVKYSNWRRAAPLDLHDDHAYESSRTNMKSNGFCTSPSINKTLAIGLTGSRREMPMKNFSSLPANVVPTQDPLGDVINATGNIRLVNLVMTSKGDKEDSKKEHLLEGKMPLLNPETAKLCSVITKETEGRAAEEMNMMQTNNSFDVEEDEEEEKDSKTSEALNSKLKAGIRDTIEEQADGMTAEDEDGMNQVSSPVDIVIIDEEEEEDSDLDPFGALECELEARINRLQGLVSTLRAAKLCPP</sequence>
<dbReference type="GO" id="GO:0010073">
    <property type="term" value="P:meristem maintenance"/>
    <property type="evidence" value="ECO:0007669"/>
    <property type="project" value="InterPro"/>
</dbReference>
<evidence type="ECO:0000259" key="2">
    <source>
        <dbReference type="Pfam" id="PF10536"/>
    </source>
</evidence>
<accession>A0A9Q1QKU9</accession>
<name>A0A9Q1QKU9_9CARY</name>
<comment type="caution">
    <text evidence="3">The sequence shown here is derived from an EMBL/GenBank/DDBJ whole genome shotgun (WGS) entry which is preliminary data.</text>
</comment>
<dbReference type="InterPro" id="IPR019557">
    <property type="entry name" value="AminoTfrase-like_pln_mobile"/>
</dbReference>
<dbReference type="Proteomes" id="UP001153076">
    <property type="component" value="Unassembled WGS sequence"/>
</dbReference>
<evidence type="ECO:0000313" key="4">
    <source>
        <dbReference type="Proteomes" id="UP001153076"/>
    </source>
</evidence>
<feature type="region of interest" description="Disordered" evidence="1">
    <location>
        <begin position="315"/>
        <end position="351"/>
    </location>
</feature>
<evidence type="ECO:0000256" key="1">
    <source>
        <dbReference type="SAM" id="MobiDB-lite"/>
    </source>
</evidence>
<proteinExistence type="predicted"/>
<keyword evidence="4" id="KW-1185">Reference proteome</keyword>
<feature type="domain" description="Aminotransferase-like plant mobile" evidence="2">
    <location>
        <begin position="100"/>
        <end position="187"/>
    </location>
</feature>
<dbReference type="EMBL" id="JAKOGI010000113">
    <property type="protein sequence ID" value="KAJ8443745.1"/>
    <property type="molecule type" value="Genomic_DNA"/>
</dbReference>
<dbReference type="Pfam" id="PF10536">
    <property type="entry name" value="PMD"/>
    <property type="match status" value="1"/>
</dbReference>
<dbReference type="PANTHER" id="PTHR46033:SF80">
    <property type="entry name" value="PROTEIN MAIN-LIKE 2-LIKE"/>
    <property type="match status" value="1"/>
</dbReference>
<dbReference type="InterPro" id="IPR044824">
    <property type="entry name" value="MAIN-like"/>
</dbReference>
<dbReference type="AlphaFoldDB" id="A0A9Q1QKU9"/>
<dbReference type="OrthoDB" id="1572276at2759"/>
<dbReference type="PANTHER" id="PTHR46033">
    <property type="entry name" value="PROTEIN MAIN-LIKE 2"/>
    <property type="match status" value="1"/>
</dbReference>
<reference evidence="3" key="1">
    <citation type="submission" date="2022-04" db="EMBL/GenBank/DDBJ databases">
        <title>Carnegiea gigantea Genome sequencing and assembly v2.</title>
        <authorList>
            <person name="Copetti D."/>
            <person name="Sanderson M.J."/>
            <person name="Burquez A."/>
            <person name="Wojciechowski M.F."/>
        </authorList>
    </citation>
    <scope>NUCLEOTIDE SEQUENCE</scope>
    <source>
        <strain evidence="3">SGP5-SGP5p</strain>
        <tissue evidence="3">Aerial part</tissue>
    </source>
</reference>
<evidence type="ECO:0000313" key="3">
    <source>
        <dbReference type="EMBL" id="KAJ8443745.1"/>
    </source>
</evidence>
<gene>
    <name evidence="3" type="ORF">Cgig2_029650</name>
</gene>